<comment type="catalytic activity">
    <reaction evidence="5 6">
        <text>5-(methylsulfanyl)-alpha-D-ribose 1-phosphate = 5-(methylsulfanyl)-D-ribulose 1-phosphate</text>
        <dbReference type="Rhea" id="RHEA:19989"/>
        <dbReference type="ChEBI" id="CHEBI:58533"/>
        <dbReference type="ChEBI" id="CHEBI:58548"/>
        <dbReference type="EC" id="5.3.1.23"/>
    </reaction>
</comment>
<dbReference type="HAMAP" id="MF_01678">
    <property type="entry name" value="Salvage_MtnA"/>
    <property type="match status" value="1"/>
</dbReference>
<dbReference type="AlphaFoldDB" id="A0A2B0MZ62"/>
<feature type="site" description="Transition state stabilizer" evidence="6">
    <location>
        <position position="160"/>
    </location>
</feature>
<feature type="active site" description="Proton donor" evidence="6">
    <location>
        <position position="240"/>
    </location>
</feature>
<accession>A0A2B0MZ62</accession>
<dbReference type="InterPro" id="IPR000649">
    <property type="entry name" value="IF-2B-related"/>
</dbReference>
<protein>
    <recommendedName>
        <fullName evidence="6">Methylthioribose-1-phosphate isomerase</fullName>
        <shortName evidence="6">M1Pi</shortName>
        <shortName evidence="6">MTR-1-P isomerase</shortName>
        <ecNumber evidence="6">5.3.1.23</ecNumber>
    </recommendedName>
    <alternativeName>
        <fullName evidence="6">S-methyl-5-thioribose-1-phosphate isomerase</fullName>
    </alternativeName>
</protein>
<feature type="binding site" evidence="6">
    <location>
        <begin position="250"/>
        <end position="251"/>
    </location>
    <ligand>
        <name>substrate</name>
    </ligand>
</feature>
<reference evidence="7 8" key="1">
    <citation type="submission" date="2017-09" db="EMBL/GenBank/DDBJ databases">
        <title>Large-scale bioinformatics analysis of Bacillus genomes uncovers conserved roles of natural products in bacterial physiology.</title>
        <authorList>
            <consortium name="Agbiome Team Llc"/>
            <person name="Bleich R.M."/>
            <person name="Grubbs K.J."/>
            <person name="Santa Maria K.C."/>
            <person name="Allen S.E."/>
            <person name="Farag S."/>
            <person name="Shank E.A."/>
            <person name="Bowers A."/>
        </authorList>
    </citation>
    <scope>NUCLEOTIDE SEQUENCE [LARGE SCALE GENOMIC DNA]</scope>
    <source>
        <strain evidence="7 8">AFS083043</strain>
    </source>
</reference>
<dbReference type="NCBIfam" id="TIGR00512">
    <property type="entry name" value="salvage_mtnA"/>
    <property type="match status" value="1"/>
</dbReference>
<sequence length="356" mass="38977">MSTIVVVPRSISWKGDSLAVLNQTRLPHVVEYKTLTSIEDVWKSIVMLEVRGAPAIGITAAFGLVLAAKKYSVINIADFEKQFKRDCNYLATSRPTAVNLFWAIDRMAASIKQVTTIKEARKILEEEALKIQQEDENVCRSIGEHALNRFKDGDHILTICNAGSIATARYGTALAPFYIGKERGVNLFAYACETRPVLQGSRLTTWELQQAGVDVTLITDNMAAHAIRTKNISAIIVGADRIVANGDTANKIGTLNLAILAKYFQIPFYVAAPLSTFDITKKTGAEIVIEERDETEVTKIFGKQIAPEGVGVYNPAFDVTPHDLITGIITEKGILQGDYAVEIASLFENASSTNTH</sequence>
<evidence type="ECO:0000313" key="8">
    <source>
        <dbReference type="Proteomes" id="UP000242656"/>
    </source>
</evidence>
<evidence type="ECO:0000256" key="2">
    <source>
        <dbReference type="ARBA" id="ARBA00022605"/>
    </source>
</evidence>
<dbReference type="InterPro" id="IPR042529">
    <property type="entry name" value="IF_2B-like_C"/>
</dbReference>
<dbReference type="PANTHER" id="PTHR43475:SF4">
    <property type="entry name" value="METHYLTHIORIBOSE-1-PHOSPHATE ISOMERASE"/>
    <property type="match status" value="1"/>
</dbReference>
<keyword evidence="2 6" id="KW-0028">Amino-acid biosynthesis</keyword>
<dbReference type="SUPFAM" id="SSF100950">
    <property type="entry name" value="NagB/RpiA/CoA transferase-like"/>
    <property type="match status" value="1"/>
</dbReference>
<keyword evidence="4 6" id="KW-0413">Isomerase</keyword>
<dbReference type="Gene3D" id="3.40.50.10470">
    <property type="entry name" value="Translation initiation factor eif-2b, domain 2"/>
    <property type="match status" value="1"/>
</dbReference>
<keyword evidence="3 6" id="KW-0486">Methionine biosynthesis</keyword>
<dbReference type="InterPro" id="IPR005251">
    <property type="entry name" value="IF-M1Pi"/>
</dbReference>
<dbReference type="GO" id="GO:0046523">
    <property type="term" value="F:S-methyl-5-thioribose-1-phosphate isomerase activity"/>
    <property type="evidence" value="ECO:0007669"/>
    <property type="project" value="UniProtKB-UniRule"/>
</dbReference>
<dbReference type="Gene3D" id="1.20.120.420">
    <property type="entry name" value="translation initiation factor eif-2b, domain 1"/>
    <property type="match status" value="1"/>
</dbReference>
<comment type="caution">
    <text evidence="7">The sequence shown here is derived from an EMBL/GenBank/DDBJ whole genome shotgun (WGS) entry which is preliminary data.</text>
</comment>
<comment type="pathway">
    <text evidence="6">Amino-acid biosynthesis; L-methionine biosynthesis via salvage pathway; L-methionine from S-methyl-5-thio-alpha-D-ribose 1-phosphate: step 1/6.</text>
</comment>
<evidence type="ECO:0000256" key="3">
    <source>
        <dbReference type="ARBA" id="ARBA00023167"/>
    </source>
</evidence>
<feature type="binding site" evidence="6">
    <location>
        <begin position="51"/>
        <end position="53"/>
    </location>
    <ligand>
        <name>substrate</name>
    </ligand>
</feature>
<evidence type="ECO:0000256" key="6">
    <source>
        <dbReference type="HAMAP-Rule" id="MF_01678"/>
    </source>
</evidence>
<organism evidence="7 8">
    <name type="scientific">Bacillus cereus</name>
    <dbReference type="NCBI Taxonomy" id="1396"/>
    <lineage>
        <taxon>Bacteria</taxon>
        <taxon>Bacillati</taxon>
        <taxon>Bacillota</taxon>
        <taxon>Bacilli</taxon>
        <taxon>Bacillales</taxon>
        <taxon>Bacillaceae</taxon>
        <taxon>Bacillus</taxon>
        <taxon>Bacillus cereus group</taxon>
    </lineage>
</organism>
<dbReference type="RefSeq" id="WP_098489596.1">
    <property type="nucleotide sequence ID" value="NZ_NUWN01000011.1"/>
</dbReference>
<dbReference type="Pfam" id="PF01008">
    <property type="entry name" value="IF-2B"/>
    <property type="match status" value="1"/>
</dbReference>
<feature type="binding site" evidence="6">
    <location>
        <position position="199"/>
    </location>
    <ligand>
        <name>substrate</name>
    </ligand>
</feature>
<dbReference type="InterPro" id="IPR027363">
    <property type="entry name" value="M1Pi_N"/>
</dbReference>
<dbReference type="FunFam" id="3.40.50.10470:FF:000006">
    <property type="entry name" value="Methylthioribose-1-phosphate isomerase"/>
    <property type="match status" value="1"/>
</dbReference>
<dbReference type="NCBIfam" id="TIGR00524">
    <property type="entry name" value="eIF-2B_rel"/>
    <property type="match status" value="1"/>
</dbReference>
<name>A0A2B0MZ62_BACCE</name>
<dbReference type="NCBIfam" id="NF004326">
    <property type="entry name" value="PRK05720.1"/>
    <property type="match status" value="1"/>
</dbReference>
<evidence type="ECO:0000256" key="4">
    <source>
        <dbReference type="ARBA" id="ARBA00023235"/>
    </source>
</evidence>
<feature type="binding site" evidence="6">
    <location>
        <position position="94"/>
    </location>
    <ligand>
        <name>substrate</name>
    </ligand>
</feature>
<dbReference type="PANTHER" id="PTHR43475">
    <property type="entry name" value="METHYLTHIORIBOSE-1-PHOSPHATE ISOMERASE"/>
    <property type="match status" value="1"/>
</dbReference>
<comment type="subunit">
    <text evidence="1 6">Homodimer.</text>
</comment>
<comment type="similarity">
    <text evidence="6">Belongs to the EIF-2B alpha/beta/delta subunits family. MtnA subfamily.</text>
</comment>
<comment type="function">
    <text evidence="6">Catalyzes the interconversion of methylthioribose-1-phosphate (MTR-1-P) into methylthioribulose-1-phosphate (MTRu-1-P).</text>
</comment>
<dbReference type="UniPathway" id="UPA00904">
    <property type="reaction ID" value="UER00874"/>
</dbReference>
<evidence type="ECO:0000256" key="1">
    <source>
        <dbReference type="ARBA" id="ARBA00011738"/>
    </source>
</evidence>
<evidence type="ECO:0000313" key="7">
    <source>
        <dbReference type="EMBL" id="PFK46840.1"/>
    </source>
</evidence>
<gene>
    <name evidence="6 7" type="primary">mtnA</name>
    <name evidence="7" type="ORF">COI93_03050</name>
</gene>
<dbReference type="Proteomes" id="UP000242656">
    <property type="component" value="Unassembled WGS sequence"/>
</dbReference>
<dbReference type="InterPro" id="IPR011559">
    <property type="entry name" value="Initiation_fac_2B_a/b/d"/>
</dbReference>
<dbReference type="GO" id="GO:0019509">
    <property type="term" value="P:L-methionine salvage from methylthioadenosine"/>
    <property type="evidence" value="ECO:0007669"/>
    <property type="project" value="UniProtKB-UniRule"/>
</dbReference>
<dbReference type="EMBL" id="NUWN01000011">
    <property type="protein sequence ID" value="PFK46840.1"/>
    <property type="molecule type" value="Genomic_DNA"/>
</dbReference>
<dbReference type="InterPro" id="IPR037171">
    <property type="entry name" value="NagB/RpiA_transferase-like"/>
</dbReference>
<dbReference type="FunFam" id="1.20.120.420:FF:000003">
    <property type="entry name" value="Methylthioribose-1-phosphate isomerase"/>
    <property type="match status" value="1"/>
</dbReference>
<proteinExistence type="inferred from homology"/>
<evidence type="ECO:0000256" key="5">
    <source>
        <dbReference type="ARBA" id="ARBA00052401"/>
    </source>
</evidence>
<dbReference type="EC" id="5.3.1.23" evidence="6"/>